<dbReference type="EMBL" id="LSRE01000012">
    <property type="protein sequence ID" value="KXO98556.1"/>
    <property type="molecule type" value="Genomic_DNA"/>
</dbReference>
<feature type="domain" description="DUF7373" evidence="2">
    <location>
        <begin position="53"/>
        <end position="242"/>
    </location>
</feature>
<dbReference type="Proteomes" id="UP000070258">
    <property type="component" value="Unassembled WGS sequence"/>
</dbReference>
<dbReference type="InterPro" id="IPR056463">
    <property type="entry name" value="DUF7373_C"/>
</dbReference>
<evidence type="ECO:0000259" key="3">
    <source>
        <dbReference type="Pfam" id="PF24092"/>
    </source>
</evidence>
<reference evidence="4 7" key="3">
    <citation type="submission" date="2016-02" db="EMBL/GenBank/DDBJ databases">
        <authorList>
            <person name="Teng J.L."/>
            <person name="Tang Y."/>
            <person name="Huang Y."/>
            <person name="Guo F."/>
            <person name="Wei W."/>
            <person name="Chen J.H."/>
            <person name="Wong S.Y."/>
            <person name="Lau S.K."/>
            <person name="Woo P.C."/>
        </authorList>
    </citation>
    <scope>NUCLEOTIDE SEQUENCE [LARGE SCALE GENOMIC DNA]</scope>
    <source>
        <strain evidence="4 7">JCM 13375</strain>
    </source>
</reference>
<organism evidence="5 6">
    <name type="scientific">Tsukamurella pseudospumae</name>
    <dbReference type="NCBI Taxonomy" id="239498"/>
    <lineage>
        <taxon>Bacteria</taxon>
        <taxon>Bacillati</taxon>
        <taxon>Actinomycetota</taxon>
        <taxon>Actinomycetes</taxon>
        <taxon>Mycobacteriales</taxon>
        <taxon>Tsukamurellaceae</taxon>
        <taxon>Tsukamurella</taxon>
    </lineage>
</organism>
<feature type="signal peptide" evidence="1">
    <location>
        <begin position="1"/>
        <end position="24"/>
    </location>
</feature>
<evidence type="ECO:0000313" key="4">
    <source>
        <dbReference type="EMBL" id="KXO98556.1"/>
    </source>
</evidence>
<dbReference type="AlphaFoldDB" id="A0A138AIE6"/>
<dbReference type="PROSITE" id="PS51257">
    <property type="entry name" value="PROKAR_LIPOPROTEIN"/>
    <property type="match status" value="1"/>
</dbReference>
<keyword evidence="1" id="KW-0732">Signal</keyword>
<gene>
    <name evidence="5" type="ORF">AXK60_06485</name>
    <name evidence="4" type="ORF">AXK61_02920</name>
</gene>
<evidence type="ECO:0000256" key="1">
    <source>
        <dbReference type="SAM" id="SignalP"/>
    </source>
</evidence>
<comment type="caution">
    <text evidence="5">The sequence shown here is derived from an EMBL/GenBank/DDBJ whole genome shotgun (WGS) entry which is preliminary data.</text>
</comment>
<sequence>MRVRAALAVVGTALLLASCSSTIAGTPVADPSAVPKPDVGSFPTAPRTVGSLTDSQARAAEGYRMAEIIPMPPDVDPSQRYNGSISVGKPSLGLSFGEGVGSALKDMEVGAYSSAQSTKPGVSTFDTPGTSLLMGFARMKDAAAATAAVSDPAILAAEKPQFSTSEPAKEQVAIPGYSAAKAYRMTWPSTKTVSIVAVLASDRYVLFTYTTMTADAVKKFFDLQTKALGGFTPTPVDRFSTLTKDRDDLLKYTLAGEGNRDVVLPARTAVVNQSDITGSVKNFADAGVDVVARAGNTVYRAKDAAGARLLADAFVAELKGFYAGNTASTVKGVPGGQCLTYPPYKGSKDSRSYCVAPVGRYLVEVSGTQLEKTKQAVGASYLVLQGAK</sequence>
<dbReference type="Proteomes" id="UP000070409">
    <property type="component" value="Unassembled WGS sequence"/>
</dbReference>
<accession>A0A138AIE6</accession>
<dbReference type="STRING" id="239498.AXK60_06485"/>
<dbReference type="RefSeq" id="WP_068571165.1">
    <property type="nucleotide sequence ID" value="NZ_LSRE01000012.1"/>
</dbReference>
<dbReference type="Pfam" id="PF24088">
    <property type="entry name" value="DUF7373"/>
    <property type="match status" value="1"/>
</dbReference>
<dbReference type="EMBL" id="LSRF01000033">
    <property type="protein sequence ID" value="KXP10129.1"/>
    <property type="molecule type" value="Genomic_DNA"/>
</dbReference>
<feature type="chain" id="PRO_5039156607" evidence="1">
    <location>
        <begin position="25"/>
        <end position="388"/>
    </location>
</feature>
<evidence type="ECO:0000259" key="2">
    <source>
        <dbReference type="Pfam" id="PF24088"/>
    </source>
</evidence>
<feature type="domain" description="DUF7373" evidence="3">
    <location>
        <begin position="259"/>
        <end position="384"/>
    </location>
</feature>
<evidence type="ECO:0000313" key="5">
    <source>
        <dbReference type="EMBL" id="KXP10129.1"/>
    </source>
</evidence>
<proteinExistence type="predicted"/>
<evidence type="ECO:0000313" key="6">
    <source>
        <dbReference type="Proteomes" id="UP000070258"/>
    </source>
</evidence>
<protein>
    <submittedName>
        <fullName evidence="5">Uncharacterized protein</fullName>
    </submittedName>
</protein>
<reference evidence="6" key="2">
    <citation type="submission" date="2016-02" db="EMBL/GenBank/DDBJ databases">
        <authorList>
            <person name="Wen L."/>
            <person name="He K."/>
            <person name="Yang H."/>
        </authorList>
    </citation>
    <scope>NUCLEOTIDE SEQUENCE [LARGE SCALE GENOMIC DNA]</scope>
    <source>
        <strain evidence="6">JCM 15929</strain>
    </source>
</reference>
<name>A0A138AIE6_9ACTN</name>
<dbReference type="Pfam" id="PF24092">
    <property type="entry name" value="DUF7373_C"/>
    <property type="match status" value="1"/>
</dbReference>
<reference evidence="5" key="1">
    <citation type="submission" date="2016-02" db="EMBL/GenBank/DDBJ databases">
        <authorList>
            <person name="Teng J.L."/>
            <person name="Yang Y."/>
            <person name="Huang Y."/>
            <person name="Guo F."/>
            <person name="Wei W."/>
            <person name="Chen J.H."/>
            <person name="Wong S.Y."/>
            <person name="Lau S.K."/>
            <person name="Woo P.C."/>
        </authorList>
    </citation>
    <scope>NUCLEOTIDE SEQUENCE</scope>
    <source>
        <strain evidence="5">JCM 15929</strain>
    </source>
</reference>
<evidence type="ECO:0000313" key="7">
    <source>
        <dbReference type="Proteomes" id="UP000070409"/>
    </source>
</evidence>
<dbReference type="InterPro" id="IPR055797">
    <property type="entry name" value="DUF7373"/>
</dbReference>
<keyword evidence="7" id="KW-1185">Reference proteome</keyword>